<accession>A0ABT1YPA0</accession>
<dbReference type="Proteomes" id="UP001300012">
    <property type="component" value="Unassembled WGS sequence"/>
</dbReference>
<feature type="transmembrane region" description="Helical" evidence="2">
    <location>
        <begin position="74"/>
        <end position="107"/>
    </location>
</feature>
<evidence type="ECO:0008006" key="5">
    <source>
        <dbReference type="Google" id="ProtNLM"/>
    </source>
</evidence>
<dbReference type="EMBL" id="JANQBD010000023">
    <property type="protein sequence ID" value="MCR8635002.1"/>
    <property type="molecule type" value="Genomic_DNA"/>
</dbReference>
<gene>
    <name evidence="3" type="ORF">NV381_27760</name>
</gene>
<name>A0ABT1YPA0_9BACL</name>
<dbReference type="PANTHER" id="PTHR40040">
    <property type="entry name" value="SMALL HYDROPHOBIC PROTEIN-RELATED"/>
    <property type="match status" value="1"/>
</dbReference>
<evidence type="ECO:0000313" key="3">
    <source>
        <dbReference type="EMBL" id="MCR8635002.1"/>
    </source>
</evidence>
<dbReference type="RefSeq" id="WP_258216548.1">
    <property type="nucleotide sequence ID" value="NZ_JANQBD010000023.1"/>
</dbReference>
<keyword evidence="4" id="KW-1185">Reference proteome</keyword>
<feature type="compositionally biased region" description="Basic and acidic residues" evidence="1">
    <location>
        <begin position="9"/>
        <end position="33"/>
    </location>
</feature>
<proteinExistence type="predicted"/>
<dbReference type="InterPro" id="IPR055338">
    <property type="entry name" value="YqfX-like"/>
</dbReference>
<evidence type="ECO:0000256" key="2">
    <source>
        <dbReference type="SAM" id="Phobius"/>
    </source>
</evidence>
<keyword evidence="2" id="KW-1133">Transmembrane helix</keyword>
<feature type="transmembrane region" description="Helical" evidence="2">
    <location>
        <begin position="113"/>
        <end position="135"/>
    </location>
</feature>
<protein>
    <recommendedName>
        <fullName evidence="5">DUF4190 domain-containing protein</fullName>
    </recommendedName>
</protein>
<evidence type="ECO:0000313" key="4">
    <source>
        <dbReference type="Proteomes" id="UP001300012"/>
    </source>
</evidence>
<feature type="region of interest" description="Disordered" evidence="1">
    <location>
        <begin position="1"/>
        <end position="34"/>
    </location>
</feature>
<keyword evidence="2" id="KW-0812">Transmembrane</keyword>
<keyword evidence="2" id="KW-0472">Membrane</keyword>
<organism evidence="3 4">
    <name type="scientific">Paenibacillus radicis</name>
    <name type="common">ex Xue et al. 2023</name>
    <dbReference type="NCBI Taxonomy" id="2972489"/>
    <lineage>
        <taxon>Bacteria</taxon>
        <taxon>Bacillati</taxon>
        <taxon>Bacillota</taxon>
        <taxon>Bacilli</taxon>
        <taxon>Bacillales</taxon>
        <taxon>Paenibacillaceae</taxon>
        <taxon>Paenibacillus</taxon>
    </lineage>
</organism>
<reference evidence="3 4" key="1">
    <citation type="submission" date="2022-08" db="EMBL/GenBank/DDBJ databases">
        <title>Paenibacillus endoradicis sp. nov., Paenibacillus radicibacter sp. nov and Paenibacillus pararadicis sp. nov., three cold-adapted plant growth-promoting bacteria isolated from root of Larix gmelinii in Great Khingan.</title>
        <authorList>
            <person name="Xue H."/>
        </authorList>
    </citation>
    <scope>NUCLEOTIDE SEQUENCE [LARGE SCALE GENOMIC DNA]</scope>
    <source>
        <strain evidence="3 4">N5-1-1-5</strain>
    </source>
</reference>
<dbReference type="PANTHER" id="PTHR40040:SF1">
    <property type="entry name" value="MEMBRANE PROTEIN"/>
    <property type="match status" value="1"/>
</dbReference>
<sequence length="136" mass="14920">MNEQNRIQPGEHPKDSYHFSKEQLSKETGHDSTEEYAAELAVPYAEPMQAPIESRRPVQLSAAEDGRTQSHGKWLGYTALVLGILSMFVFPTLLGSIAALSGVITYVQGNRALGIWSVILGLISLVGYFLLVPLYA</sequence>
<evidence type="ECO:0000256" key="1">
    <source>
        <dbReference type="SAM" id="MobiDB-lite"/>
    </source>
</evidence>
<comment type="caution">
    <text evidence="3">The sequence shown here is derived from an EMBL/GenBank/DDBJ whole genome shotgun (WGS) entry which is preliminary data.</text>
</comment>